<dbReference type="PANTHER" id="PTHR48069">
    <property type="entry name" value="DIHYDROFOLATE REDUCTASE"/>
    <property type="match status" value="1"/>
</dbReference>
<dbReference type="PRINTS" id="PR00070">
    <property type="entry name" value="DHFR"/>
</dbReference>
<name>A0ABT9NHZ8_9ACTO</name>
<comment type="similarity">
    <text evidence="2 7">Belongs to the dihydrofolate reductase family.</text>
</comment>
<comment type="caution">
    <text evidence="9">The sequence shown here is derived from an EMBL/GenBank/DDBJ whole genome shotgun (WGS) entry which is preliminary data.</text>
</comment>
<dbReference type="GO" id="GO:0004146">
    <property type="term" value="F:dihydrofolate reductase activity"/>
    <property type="evidence" value="ECO:0007669"/>
    <property type="project" value="UniProtKB-EC"/>
</dbReference>
<dbReference type="PROSITE" id="PS51330">
    <property type="entry name" value="DHFR_2"/>
    <property type="match status" value="1"/>
</dbReference>
<dbReference type="EC" id="1.5.1.3" evidence="3 7"/>
<dbReference type="SUPFAM" id="SSF53597">
    <property type="entry name" value="Dihydrofolate reductase-like"/>
    <property type="match status" value="1"/>
</dbReference>
<evidence type="ECO:0000256" key="2">
    <source>
        <dbReference type="ARBA" id="ARBA00009539"/>
    </source>
</evidence>
<dbReference type="PANTHER" id="PTHR48069:SF3">
    <property type="entry name" value="DIHYDROFOLATE REDUCTASE"/>
    <property type="match status" value="1"/>
</dbReference>
<comment type="catalytic activity">
    <reaction evidence="7">
        <text>(6S)-5,6,7,8-tetrahydrofolate + NADP(+) = 7,8-dihydrofolate + NADPH + H(+)</text>
        <dbReference type="Rhea" id="RHEA:15009"/>
        <dbReference type="ChEBI" id="CHEBI:15378"/>
        <dbReference type="ChEBI" id="CHEBI:57451"/>
        <dbReference type="ChEBI" id="CHEBI:57453"/>
        <dbReference type="ChEBI" id="CHEBI:57783"/>
        <dbReference type="ChEBI" id="CHEBI:58349"/>
        <dbReference type="EC" id="1.5.1.3"/>
    </reaction>
</comment>
<proteinExistence type="inferred from homology"/>
<gene>
    <name evidence="9" type="ORF">J2S70_001399</name>
</gene>
<evidence type="ECO:0000256" key="5">
    <source>
        <dbReference type="ARBA" id="ARBA00022857"/>
    </source>
</evidence>
<dbReference type="InterPro" id="IPR001796">
    <property type="entry name" value="DHFR_dom"/>
</dbReference>
<sequence length="187" mass="20284">MIWAQGHDRAIGKDGTMAWHVPEDLTFFKKMTMGRPVIMGRKTWDSLGGRALPGRTNIVLSRNQDFSPEGAHVAGNLAEAYEMARLCAQASSGESDPLVWIMGGAQIYEEGLAIADGVVVTDIDLDVPGADAYAPMIPFDWETAQSDPDRGWHTAANGTRYRMTVYRKKRSGFDPGPLAGTARSGAL</sequence>
<evidence type="ECO:0000256" key="6">
    <source>
        <dbReference type="ARBA" id="ARBA00023002"/>
    </source>
</evidence>
<evidence type="ECO:0000313" key="9">
    <source>
        <dbReference type="EMBL" id="MDP9806817.1"/>
    </source>
</evidence>
<feature type="domain" description="DHFR" evidence="8">
    <location>
        <begin position="1"/>
        <end position="168"/>
    </location>
</feature>
<protein>
    <recommendedName>
        <fullName evidence="3 7">Dihydrofolate reductase</fullName>
        <ecNumber evidence="3 7">1.5.1.3</ecNumber>
    </recommendedName>
</protein>
<keyword evidence="4 7" id="KW-0554">One-carbon metabolism</keyword>
<keyword evidence="6 7" id="KW-0560">Oxidoreductase</keyword>
<comment type="pathway">
    <text evidence="1 7">Cofactor biosynthesis; tetrahydrofolate biosynthesis; 5,6,7,8-tetrahydrofolate from 7,8-dihydrofolate: step 1/1.</text>
</comment>
<dbReference type="InterPro" id="IPR024072">
    <property type="entry name" value="DHFR-like_dom_sf"/>
</dbReference>
<dbReference type="EMBL" id="JAUSQX010000001">
    <property type="protein sequence ID" value="MDP9806817.1"/>
    <property type="molecule type" value="Genomic_DNA"/>
</dbReference>
<dbReference type="Pfam" id="PF00186">
    <property type="entry name" value="DHFR_1"/>
    <property type="match status" value="1"/>
</dbReference>
<dbReference type="Proteomes" id="UP001243212">
    <property type="component" value="Unassembled WGS sequence"/>
</dbReference>
<accession>A0ABT9NHZ8</accession>
<reference evidence="9 10" key="1">
    <citation type="submission" date="2023-07" db="EMBL/GenBank/DDBJ databases">
        <title>Sequencing the genomes of 1000 actinobacteria strains.</title>
        <authorList>
            <person name="Klenk H.-P."/>
        </authorList>
    </citation>
    <scope>NUCLEOTIDE SEQUENCE [LARGE SCALE GENOMIC DNA]</scope>
    <source>
        <strain evidence="9 10">DSM 17163</strain>
    </source>
</reference>
<evidence type="ECO:0000313" key="10">
    <source>
        <dbReference type="Proteomes" id="UP001243212"/>
    </source>
</evidence>
<keyword evidence="5 7" id="KW-0521">NADP</keyword>
<evidence type="ECO:0000256" key="3">
    <source>
        <dbReference type="ARBA" id="ARBA00012856"/>
    </source>
</evidence>
<evidence type="ECO:0000256" key="1">
    <source>
        <dbReference type="ARBA" id="ARBA00004903"/>
    </source>
</evidence>
<dbReference type="InterPro" id="IPR012259">
    <property type="entry name" value="DHFR"/>
</dbReference>
<evidence type="ECO:0000256" key="7">
    <source>
        <dbReference type="PIRNR" id="PIRNR000194"/>
    </source>
</evidence>
<dbReference type="RefSeq" id="WP_307683014.1">
    <property type="nucleotide sequence ID" value="NZ_JAUSQX010000001.1"/>
</dbReference>
<dbReference type="CDD" id="cd00209">
    <property type="entry name" value="DHFR"/>
    <property type="match status" value="1"/>
</dbReference>
<dbReference type="PIRSF" id="PIRSF000194">
    <property type="entry name" value="DHFR"/>
    <property type="match status" value="1"/>
</dbReference>
<keyword evidence="10" id="KW-1185">Reference proteome</keyword>
<organism evidence="9 10">
    <name type="scientific">Trueperella bonasi</name>
    <dbReference type="NCBI Taxonomy" id="312286"/>
    <lineage>
        <taxon>Bacteria</taxon>
        <taxon>Bacillati</taxon>
        <taxon>Actinomycetota</taxon>
        <taxon>Actinomycetes</taxon>
        <taxon>Actinomycetales</taxon>
        <taxon>Actinomycetaceae</taxon>
        <taxon>Trueperella</taxon>
    </lineage>
</organism>
<comment type="function">
    <text evidence="7">Key enzyme in folate metabolism. Catalyzes an essential reaction for de novo glycine and purine synthesis, and for DNA precursor synthesis.</text>
</comment>
<evidence type="ECO:0000256" key="4">
    <source>
        <dbReference type="ARBA" id="ARBA00022563"/>
    </source>
</evidence>
<dbReference type="Gene3D" id="3.40.430.10">
    <property type="entry name" value="Dihydrofolate Reductase, subunit A"/>
    <property type="match status" value="1"/>
</dbReference>
<evidence type="ECO:0000259" key="8">
    <source>
        <dbReference type="PROSITE" id="PS51330"/>
    </source>
</evidence>